<dbReference type="PROSITE" id="PS00108">
    <property type="entry name" value="PROTEIN_KINASE_ST"/>
    <property type="match status" value="1"/>
</dbReference>
<proteinExistence type="inferred from homology"/>
<evidence type="ECO:0000256" key="6">
    <source>
        <dbReference type="PROSITE-ProRule" id="PRU10141"/>
    </source>
</evidence>
<evidence type="ECO:0000256" key="2">
    <source>
        <dbReference type="ARBA" id="ARBA00022679"/>
    </source>
</evidence>
<evidence type="ECO:0000313" key="10">
    <source>
        <dbReference type="Proteomes" id="UP000001568"/>
    </source>
</evidence>
<dbReference type="InterPro" id="IPR017441">
    <property type="entry name" value="Protein_kinase_ATP_BS"/>
</dbReference>
<evidence type="ECO:0000259" key="8">
    <source>
        <dbReference type="PROSITE" id="PS50011"/>
    </source>
</evidence>
<feature type="binding site" evidence="6">
    <location>
        <position position="36"/>
    </location>
    <ligand>
        <name>ATP</name>
        <dbReference type="ChEBI" id="CHEBI:30616"/>
    </ligand>
</feature>
<evidence type="ECO:0000256" key="4">
    <source>
        <dbReference type="ARBA" id="ARBA00022777"/>
    </source>
</evidence>
<dbReference type="OrthoDB" id="40902at2759"/>
<dbReference type="EMBL" id="CP000581">
    <property type="protein sequence ID" value="ABO94087.1"/>
    <property type="molecule type" value="Genomic_DNA"/>
</dbReference>
<dbReference type="GO" id="GO:0005524">
    <property type="term" value="F:ATP binding"/>
    <property type="evidence" value="ECO:0007669"/>
    <property type="project" value="UniProtKB-UniRule"/>
</dbReference>
<dbReference type="GO" id="GO:0004674">
    <property type="term" value="F:protein serine/threonine kinase activity"/>
    <property type="evidence" value="ECO:0007669"/>
    <property type="project" value="UniProtKB-KW"/>
</dbReference>
<dbReference type="SMART" id="SM00220">
    <property type="entry name" value="S_TKc"/>
    <property type="match status" value="1"/>
</dbReference>
<keyword evidence="5 6" id="KW-0067">ATP-binding</keyword>
<sequence length="273" mass="30694">MPFLDKYDVLETLGAGGFAVVRKAKHRNTGEIVAVKTLRVEDSDDEDELQSMTLHEVKRELVMMQQLSAHPHIVTIREFFTEQNDEVVHVVMDCLQGEELDDLVNARGAFSEEEVKIIMSAMLDAVAFMHGKGVIHRDLKLENFVLAEKGDLKSLNIVDFGLAKALNARQKAQHVCGTLSYIAPEALLAGVYGQGVDVWALGIAMHVLLTNTWPFDDDDEDELYEQIIECDLDFETEEWESVSDVAKDLIEGLLDPNPKRRLTATQALEHAWF</sequence>
<dbReference type="InterPro" id="IPR008271">
    <property type="entry name" value="Ser/Thr_kinase_AS"/>
</dbReference>
<keyword evidence="10" id="KW-1185">Reference proteome</keyword>
<name>A4RQU8_OSTLU</name>
<dbReference type="STRING" id="436017.A4RQU8"/>
<dbReference type="PROSITE" id="PS00107">
    <property type="entry name" value="PROTEIN_KINASE_ATP"/>
    <property type="match status" value="1"/>
</dbReference>
<keyword evidence="2" id="KW-0808">Transferase</keyword>
<dbReference type="Pfam" id="PF00069">
    <property type="entry name" value="Pkinase"/>
    <property type="match status" value="1"/>
</dbReference>
<keyword evidence="3 6" id="KW-0547">Nucleotide-binding</keyword>
<evidence type="ECO:0000256" key="5">
    <source>
        <dbReference type="ARBA" id="ARBA00022840"/>
    </source>
</evidence>
<dbReference type="PROSITE" id="PS50011">
    <property type="entry name" value="PROTEIN_KINASE_DOM"/>
    <property type="match status" value="1"/>
</dbReference>
<dbReference type="Gene3D" id="1.10.510.10">
    <property type="entry name" value="Transferase(Phosphotransferase) domain 1"/>
    <property type="match status" value="1"/>
</dbReference>
<dbReference type="Gramene" id="ABO94087">
    <property type="protein sequence ID" value="ABO94087"/>
    <property type="gene ID" value="OSTLU_39729"/>
</dbReference>
<dbReference type="CDD" id="cd05117">
    <property type="entry name" value="STKc_CAMK"/>
    <property type="match status" value="1"/>
</dbReference>
<reference evidence="9 10" key="1">
    <citation type="journal article" date="2007" name="Proc. Natl. Acad. Sci. U.S.A.">
        <title>The tiny eukaryote Ostreococcus provides genomic insights into the paradox of plankton speciation.</title>
        <authorList>
            <person name="Palenik B."/>
            <person name="Grimwood J."/>
            <person name="Aerts A."/>
            <person name="Rouze P."/>
            <person name="Salamov A."/>
            <person name="Putnam N."/>
            <person name="Dupont C."/>
            <person name="Jorgensen R."/>
            <person name="Derelle E."/>
            <person name="Rombauts S."/>
            <person name="Zhou K."/>
            <person name="Otillar R."/>
            <person name="Merchant S.S."/>
            <person name="Podell S."/>
            <person name="Gaasterland T."/>
            <person name="Napoli C."/>
            <person name="Gendler K."/>
            <person name="Manuell A."/>
            <person name="Tai V."/>
            <person name="Vallon O."/>
            <person name="Piganeau G."/>
            <person name="Jancek S."/>
            <person name="Heijde M."/>
            <person name="Jabbari K."/>
            <person name="Bowler C."/>
            <person name="Lohr M."/>
            <person name="Robbens S."/>
            <person name="Werner G."/>
            <person name="Dubchak I."/>
            <person name="Pazour G.J."/>
            <person name="Ren Q."/>
            <person name="Paulsen I."/>
            <person name="Delwiche C."/>
            <person name="Schmutz J."/>
            <person name="Rokhsar D."/>
            <person name="Van de Peer Y."/>
            <person name="Moreau H."/>
            <person name="Grigoriev I.V."/>
        </authorList>
    </citation>
    <scope>NUCLEOTIDE SEQUENCE [LARGE SCALE GENOMIC DNA]</scope>
    <source>
        <strain evidence="9 10">CCE9901</strain>
    </source>
</reference>
<dbReference type="Proteomes" id="UP000001568">
    <property type="component" value="Chromosome 1"/>
</dbReference>
<comment type="similarity">
    <text evidence="7">Belongs to the protein kinase superfamily.</text>
</comment>
<dbReference type="InterPro" id="IPR050205">
    <property type="entry name" value="CDPK_Ser/Thr_kinases"/>
</dbReference>
<gene>
    <name evidence="9" type="ORF">OSTLU_39729</name>
</gene>
<organism evidence="9 10">
    <name type="scientific">Ostreococcus lucimarinus (strain CCE9901)</name>
    <dbReference type="NCBI Taxonomy" id="436017"/>
    <lineage>
        <taxon>Eukaryota</taxon>
        <taxon>Viridiplantae</taxon>
        <taxon>Chlorophyta</taxon>
        <taxon>Mamiellophyceae</taxon>
        <taxon>Mamiellales</taxon>
        <taxon>Bathycoccaceae</taxon>
        <taxon>Ostreococcus</taxon>
    </lineage>
</organism>
<dbReference type="PIRSF" id="PIRSF000654">
    <property type="entry name" value="Integrin-linked_kinase"/>
    <property type="match status" value="1"/>
</dbReference>
<dbReference type="PANTHER" id="PTHR24349">
    <property type="entry name" value="SERINE/THREONINE-PROTEIN KINASE"/>
    <property type="match status" value="1"/>
</dbReference>
<dbReference type="SUPFAM" id="SSF56112">
    <property type="entry name" value="Protein kinase-like (PK-like)"/>
    <property type="match status" value="1"/>
</dbReference>
<evidence type="ECO:0000256" key="7">
    <source>
        <dbReference type="RuleBase" id="RU000304"/>
    </source>
</evidence>
<dbReference type="RefSeq" id="XP_001415795.1">
    <property type="nucleotide sequence ID" value="XM_001415758.1"/>
</dbReference>
<dbReference type="KEGG" id="olu:OSTLU_39729"/>
<feature type="non-terminal residue" evidence="9">
    <location>
        <position position="273"/>
    </location>
</feature>
<feature type="domain" description="Protein kinase" evidence="8">
    <location>
        <begin position="7"/>
        <end position="273"/>
    </location>
</feature>
<dbReference type="OMA" id="SACDMWA"/>
<dbReference type="HOGENOM" id="CLU_000288_63_0_1"/>
<evidence type="ECO:0000313" key="9">
    <source>
        <dbReference type="EMBL" id="ABO94087.1"/>
    </source>
</evidence>
<accession>A4RQU8</accession>
<dbReference type="AlphaFoldDB" id="A4RQU8"/>
<dbReference type="GeneID" id="4999472"/>
<dbReference type="eggNOG" id="KOG0032">
    <property type="taxonomic scope" value="Eukaryota"/>
</dbReference>
<dbReference type="InterPro" id="IPR011009">
    <property type="entry name" value="Kinase-like_dom_sf"/>
</dbReference>
<evidence type="ECO:0000256" key="1">
    <source>
        <dbReference type="ARBA" id="ARBA00022527"/>
    </source>
</evidence>
<dbReference type="FunFam" id="1.10.510.10:FF:000571">
    <property type="entry name" value="Maternal embryonic leucine zipper kinase"/>
    <property type="match status" value="1"/>
</dbReference>
<dbReference type="InterPro" id="IPR000719">
    <property type="entry name" value="Prot_kinase_dom"/>
</dbReference>
<protein>
    <recommendedName>
        <fullName evidence="8">Protein kinase domain-containing protein</fullName>
    </recommendedName>
</protein>
<evidence type="ECO:0000256" key="3">
    <source>
        <dbReference type="ARBA" id="ARBA00022741"/>
    </source>
</evidence>
<keyword evidence="4" id="KW-0418">Kinase</keyword>
<keyword evidence="1 7" id="KW-0723">Serine/threonine-protein kinase</keyword>